<keyword evidence="4" id="KW-1133">Transmembrane helix</keyword>
<dbReference type="AlphaFoldDB" id="A0A7V7NXT5"/>
<evidence type="ECO:0000256" key="1">
    <source>
        <dbReference type="ARBA" id="ARBA00004389"/>
    </source>
</evidence>
<dbReference type="PANTHER" id="PTHR12154:SF4">
    <property type="entry name" value="UDP-N-ACETYLGLUCOSAMINE TRANSFERASE SUBUNIT ALG14 HOMOLOG"/>
    <property type="match status" value="1"/>
</dbReference>
<evidence type="ECO:0000256" key="4">
    <source>
        <dbReference type="ARBA" id="ARBA00022989"/>
    </source>
</evidence>
<evidence type="ECO:0000256" key="3">
    <source>
        <dbReference type="ARBA" id="ARBA00022824"/>
    </source>
</evidence>
<keyword evidence="5" id="KW-0472">Membrane</keyword>
<dbReference type="PANTHER" id="PTHR12154">
    <property type="entry name" value="GLYCOSYL TRANSFERASE-RELATED"/>
    <property type="match status" value="1"/>
</dbReference>
<proteinExistence type="predicted"/>
<evidence type="ECO:0000313" key="7">
    <source>
        <dbReference type="Proteomes" id="UP000423756"/>
    </source>
</evidence>
<protein>
    <submittedName>
        <fullName evidence="6">Polysaccharide biosynthesis protein</fullName>
    </submittedName>
</protein>
<organism evidence="6 7">
    <name type="scientific">Vibrio chagasii</name>
    <dbReference type="NCBI Taxonomy" id="170679"/>
    <lineage>
        <taxon>Bacteria</taxon>
        <taxon>Pseudomonadati</taxon>
        <taxon>Pseudomonadota</taxon>
        <taxon>Gammaproteobacteria</taxon>
        <taxon>Vibrionales</taxon>
        <taxon>Vibrionaceae</taxon>
        <taxon>Vibrio</taxon>
    </lineage>
</organism>
<evidence type="ECO:0000313" key="6">
    <source>
        <dbReference type="EMBL" id="KAB0483017.1"/>
    </source>
</evidence>
<dbReference type="GO" id="GO:0004577">
    <property type="term" value="F:N-acetylglucosaminyldiphosphodolichol N-acetylglucosaminyltransferase activity"/>
    <property type="evidence" value="ECO:0007669"/>
    <property type="project" value="TreeGrafter"/>
</dbReference>
<comment type="caution">
    <text evidence="6">The sequence shown here is derived from an EMBL/GenBank/DDBJ whole genome shotgun (WGS) entry which is preliminary data.</text>
</comment>
<accession>A0A7V7NXT5</accession>
<evidence type="ECO:0000256" key="5">
    <source>
        <dbReference type="ARBA" id="ARBA00023136"/>
    </source>
</evidence>
<name>A0A7V7NXT5_9VIBR</name>
<dbReference type="NCBIfam" id="NF041549">
    <property type="entry name" value="PssD"/>
    <property type="match status" value="1"/>
</dbReference>
<keyword evidence="3" id="KW-0256">Endoplasmic reticulum</keyword>
<sequence length="160" mass="17953">MQKKCAVLFSFGEGGHTAQMNRLAPKIVESLKEFEIVSLSDTAIIPEWSDFHYKTSEVRGKHSHFSIFINSGPILVVKSIVNINIKHNIKCMVTTGPGIGIFSAVICKLFGAKVIHIETWSRFNSRSLTGRCMYLIADEFYIQNKSLHSLYPKAIYSGIL</sequence>
<dbReference type="InterPro" id="IPR013969">
    <property type="entry name" value="Oligosacch_biosynth_Alg14"/>
</dbReference>
<dbReference type="Proteomes" id="UP000423756">
    <property type="component" value="Unassembled WGS sequence"/>
</dbReference>
<keyword evidence="2" id="KW-0812">Transmembrane</keyword>
<dbReference type="GO" id="GO:0006488">
    <property type="term" value="P:dolichol-linked oligosaccharide biosynthetic process"/>
    <property type="evidence" value="ECO:0007669"/>
    <property type="project" value="InterPro"/>
</dbReference>
<comment type="subcellular location">
    <subcellularLocation>
        <location evidence="1">Endoplasmic reticulum membrane</location>
        <topology evidence="1">Single-pass membrane protein</topology>
    </subcellularLocation>
</comment>
<dbReference type="GeneID" id="77340054"/>
<dbReference type="Gene3D" id="3.40.50.2000">
    <property type="entry name" value="Glycogen Phosphorylase B"/>
    <property type="match status" value="1"/>
</dbReference>
<dbReference type="EMBL" id="VZPX01000002">
    <property type="protein sequence ID" value="KAB0483017.1"/>
    <property type="molecule type" value="Genomic_DNA"/>
</dbReference>
<reference evidence="6 7" key="1">
    <citation type="submission" date="2019-09" db="EMBL/GenBank/DDBJ databases">
        <title>Draft genome sequences of 48 bacterial type strains from the CCUG.</title>
        <authorList>
            <person name="Tunovic T."/>
            <person name="Pineiro-Iglesias B."/>
            <person name="Unosson C."/>
            <person name="Inganas E."/>
            <person name="Ohlen M."/>
            <person name="Cardew S."/>
            <person name="Jensie-Markopoulos S."/>
            <person name="Salva-Serra F."/>
            <person name="Jaen-Luchoro D."/>
            <person name="Karlsson R."/>
            <person name="Svensson-Stadler L."/>
            <person name="Chun J."/>
            <person name="Moore E."/>
        </authorList>
    </citation>
    <scope>NUCLEOTIDE SEQUENCE [LARGE SCALE GENOMIC DNA]</scope>
    <source>
        <strain evidence="6 7">CCUG 48643</strain>
    </source>
</reference>
<dbReference type="RefSeq" id="WP_137406297.1">
    <property type="nucleotide sequence ID" value="NZ_AP025465.1"/>
</dbReference>
<evidence type="ECO:0000256" key="2">
    <source>
        <dbReference type="ARBA" id="ARBA00022692"/>
    </source>
</evidence>
<dbReference type="Pfam" id="PF08660">
    <property type="entry name" value="Alg14"/>
    <property type="match status" value="1"/>
</dbReference>
<gene>
    <name evidence="6" type="ORF">F7Q91_01570</name>
</gene>